<keyword evidence="3 5" id="KW-0479">Metal-binding</keyword>
<dbReference type="AlphaFoldDB" id="A0A6C7E603"/>
<keyword evidence="8" id="KW-1185">Reference proteome</keyword>
<organism evidence="7 8">
    <name type="scientific">Ilumatobacter coccineus (strain NBRC 103263 / KCTC 29153 / YM16-304)</name>
    <dbReference type="NCBI Taxonomy" id="1313172"/>
    <lineage>
        <taxon>Bacteria</taxon>
        <taxon>Bacillati</taxon>
        <taxon>Actinomycetota</taxon>
        <taxon>Acidimicrobiia</taxon>
        <taxon>Acidimicrobiales</taxon>
        <taxon>Ilumatobacteraceae</taxon>
        <taxon>Ilumatobacter</taxon>
    </lineage>
</organism>
<keyword evidence="2 5" id="KW-0349">Heme</keyword>
<dbReference type="InterPro" id="IPR012292">
    <property type="entry name" value="Globin/Proto"/>
</dbReference>
<keyword evidence="1" id="KW-0813">Transport</keyword>
<dbReference type="GO" id="GO:0020037">
    <property type="term" value="F:heme binding"/>
    <property type="evidence" value="ECO:0007669"/>
    <property type="project" value="InterPro"/>
</dbReference>
<reference evidence="7 8" key="1">
    <citation type="journal article" date="2013" name="Int. J. Syst. Evol. Microbiol.">
        <title>Ilumatobacter nonamiense sp. nov. and Ilumatobacter coccineum sp. nov., isolated from seashore sand.</title>
        <authorList>
            <person name="Matsumoto A."/>
            <person name="Kasai H."/>
            <person name="Matsuo Y."/>
            <person name="Shizuri Y."/>
            <person name="Ichikawa N."/>
            <person name="Fujita N."/>
            <person name="Omura S."/>
            <person name="Takahashi Y."/>
        </authorList>
    </citation>
    <scope>NUCLEOTIDE SEQUENCE [LARGE SCALE GENOMIC DNA]</scope>
    <source>
        <strain evidence="8">NBRC 103263 / KCTC 29153 / YM16-304</strain>
    </source>
</reference>
<evidence type="ECO:0000313" key="8">
    <source>
        <dbReference type="Proteomes" id="UP000011863"/>
    </source>
</evidence>
<dbReference type="InterPro" id="IPR001486">
    <property type="entry name" value="Hemoglobin_trunc"/>
</dbReference>
<dbReference type="GO" id="GO:0046872">
    <property type="term" value="F:metal ion binding"/>
    <property type="evidence" value="ECO:0007669"/>
    <property type="project" value="UniProtKB-KW"/>
</dbReference>
<name>A0A6C7E603_ILUCY</name>
<sequence>MRPLTDAELAGRTDLQHRDDIERLVVEFYRYAAMDELLGPVFAAAHVDWPEHIATLTDFWSWQLLGERGYQGNPLRAHEPSHERTPFTDAHFERWLDLFTSTIDEQFVGPTAEMAKVRARKMAFAMRRLLTGRHGDHDEPTEPIWPTTRAGSG</sequence>
<evidence type="ECO:0008006" key="9">
    <source>
        <dbReference type="Google" id="ProtNLM"/>
    </source>
</evidence>
<feature type="region of interest" description="Disordered" evidence="6">
    <location>
        <begin position="132"/>
        <end position="153"/>
    </location>
</feature>
<dbReference type="InterPro" id="IPR009050">
    <property type="entry name" value="Globin-like_sf"/>
</dbReference>
<dbReference type="Pfam" id="PF01152">
    <property type="entry name" value="Bac_globin"/>
    <property type="match status" value="1"/>
</dbReference>
<accession>A0A6C7E603</accession>
<evidence type="ECO:0000313" key="7">
    <source>
        <dbReference type="EMBL" id="BAN00709.1"/>
    </source>
</evidence>
<evidence type="ECO:0000256" key="3">
    <source>
        <dbReference type="ARBA" id="ARBA00022723"/>
    </source>
</evidence>
<evidence type="ECO:0000256" key="4">
    <source>
        <dbReference type="ARBA" id="ARBA00023004"/>
    </source>
</evidence>
<protein>
    <recommendedName>
        <fullName evidence="9">Hemoglobin</fullName>
    </recommendedName>
</protein>
<dbReference type="EMBL" id="AP012057">
    <property type="protein sequence ID" value="BAN00709.1"/>
    <property type="molecule type" value="Genomic_DNA"/>
</dbReference>
<gene>
    <name evidence="7" type="ORF">YM304_03950</name>
</gene>
<evidence type="ECO:0000256" key="6">
    <source>
        <dbReference type="SAM" id="MobiDB-lite"/>
    </source>
</evidence>
<evidence type="ECO:0000256" key="2">
    <source>
        <dbReference type="ARBA" id="ARBA00022617"/>
    </source>
</evidence>
<proteinExistence type="predicted"/>
<dbReference type="Gene3D" id="1.10.490.10">
    <property type="entry name" value="Globins"/>
    <property type="match status" value="1"/>
</dbReference>
<feature type="binding site" description="distal binding residue" evidence="5">
    <location>
        <position position="78"/>
    </location>
    <ligand>
        <name>heme</name>
        <dbReference type="ChEBI" id="CHEBI:30413"/>
    </ligand>
    <ligandPart>
        <name>Fe</name>
        <dbReference type="ChEBI" id="CHEBI:18248"/>
    </ligandPart>
</feature>
<evidence type="ECO:0000256" key="5">
    <source>
        <dbReference type="PIRSR" id="PIRSR601486-1"/>
    </source>
</evidence>
<dbReference type="GO" id="GO:0019825">
    <property type="term" value="F:oxygen binding"/>
    <property type="evidence" value="ECO:0007669"/>
    <property type="project" value="InterPro"/>
</dbReference>
<evidence type="ECO:0000256" key="1">
    <source>
        <dbReference type="ARBA" id="ARBA00022448"/>
    </source>
</evidence>
<dbReference type="Proteomes" id="UP000011863">
    <property type="component" value="Chromosome"/>
</dbReference>
<keyword evidence="4 5" id="KW-0408">Iron</keyword>
<dbReference type="CDD" id="cd08916">
    <property type="entry name" value="TrHb3_P"/>
    <property type="match status" value="1"/>
</dbReference>
<dbReference type="KEGG" id="aym:YM304_03950"/>
<dbReference type="SUPFAM" id="SSF46458">
    <property type="entry name" value="Globin-like"/>
    <property type="match status" value="1"/>
</dbReference>